<dbReference type="InterPro" id="IPR038763">
    <property type="entry name" value="DHH_sf"/>
</dbReference>
<dbReference type="SUPFAM" id="SSF64182">
    <property type="entry name" value="DHH phosphoesterases"/>
    <property type="match status" value="1"/>
</dbReference>
<evidence type="ECO:0000313" key="2">
    <source>
        <dbReference type="Proteomes" id="UP000734854"/>
    </source>
</evidence>
<sequence>MNYCAVLEKELTVLDCIACRNQLVSICHLTVGLRRPYTKTLGHNHSIKPRIVDDLPLGEINEVYLLDFIGSSGFIGELYPKVESVIILDHHKTAVEALCGNASFGKNVIKVIDMDKSGATIAFDFFKEKLLKRSDTLKGLGIHNHQEAGQKNLSGCKFERVQKLFEYIEDGDIWRWKLPHSKAFSSGLKDMNIEYNVNVNSALFEQDLLSVYSFVISVVNF</sequence>
<accession>A0A8J5C4S6</accession>
<organism evidence="1 2">
    <name type="scientific">Zingiber officinale</name>
    <name type="common">Ginger</name>
    <name type="synonym">Amomum zingiber</name>
    <dbReference type="NCBI Taxonomy" id="94328"/>
    <lineage>
        <taxon>Eukaryota</taxon>
        <taxon>Viridiplantae</taxon>
        <taxon>Streptophyta</taxon>
        <taxon>Embryophyta</taxon>
        <taxon>Tracheophyta</taxon>
        <taxon>Spermatophyta</taxon>
        <taxon>Magnoliopsida</taxon>
        <taxon>Liliopsida</taxon>
        <taxon>Zingiberales</taxon>
        <taxon>Zingiberaceae</taxon>
        <taxon>Zingiber</taxon>
    </lineage>
</organism>
<keyword evidence="2" id="KW-1185">Reference proteome</keyword>
<gene>
    <name evidence="1" type="ORF">ZIOFF_070185</name>
</gene>
<dbReference type="PANTHER" id="PTHR46922">
    <property type="entry name" value="DHHA1 DOMAIN PROTEIN"/>
    <property type="match status" value="1"/>
</dbReference>
<protein>
    <submittedName>
        <fullName evidence="1">Uncharacterized protein</fullName>
    </submittedName>
</protein>
<dbReference type="PANTHER" id="PTHR46922:SF4">
    <property type="entry name" value="DHHA1 DOMAIN PROTEIN"/>
    <property type="match status" value="1"/>
</dbReference>
<name>A0A8J5C4S6_ZINOF</name>
<proteinExistence type="predicted"/>
<dbReference type="EMBL" id="JACMSC010000020">
    <property type="protein sequence ID" value="KAG6472708.1"/>
    <property type="molecule type" value="Genomic_DNA"/>
</dbReference>
<dbReference type="Proteomes" id="UP000734854">
    <property type="component" value="Unassembled WGS sequence"/>
</dbReference>
<comment type="caution">
    <text evidence="1">The sequence shown here is derived from an EMBL/GenBank/DDBJ whole genome shotgun (WGS) entry which is preliminary data.</text>
</comment>
<evidence type="ECO:0000313" key="1">
    <source>
        <dbReference type="EMBL" id="KAG6472708.1"/>
    </source>
</evidence>
<reference evidence="1 2" key="1">
    <citation type="submission" date="2020-08" db="EMBL/GenBank/DDBJ databases">
        <title>Plant Genome Project.</title>
        <authorList>
            <person name="Zhang R.-G."/>
        </authorList>
    </citation>
    <scope>NUCLEOTIDE SEQUENCE [LARGE SCALE GENOMIC DNA]</scope>
    <source>
        <tissue evidence="1">Rhizome</tissue>
    </source>
</reference>
<dbReference type="AlphaFoldDB" id="A0A8J5C4S6"/>